<gene>
    <name evidence="1" type="ORF">PG915_03765</name>
</gene>
<sequence length="113" mass="12973">MKKLTLLIVTLLISACSEEVTFTNSERSFDSNIWKSSPNQRYSMLEDFYKQSAMTLDSSEIIDKLGQPDAYYLYDEFPAYRLSESQDCLVAFVIDRSTKKVSEVLLEPEGCMD</sequence>
<name>A0AAU8BK22_9VIBR</name>
<dbReference type="AlphaFoldDB" id="A0AAU8BK22"/>
<dbReference type="RefSeq" id="WP_353497929.1">
    <property type="nucleotide sequence ID" value="NZ_CP115920.1"/>
</dbReference>
<evidence type="ECO:0000313" key="1">
    <source>
        <dbReference type="EMBL" id="XCD16682.1"/>
    </source>
</evidence>
<reference evidence="1" key="1">
    <citation type="submission" date="2023-01" db="EMBL/GenBank/DDBJ databases">
        <title>Vibrio sp. CB1-14 genome sequencing.</title>
        <authorList>
            <person name="Otstavnykh N."/>
            <person name="Isaeva M."/>
            <person name="Meleshko D."/>
        </authorList>
    </citation>
    <scope>NUCLEOTIDE SEQUENCE</scope>
    <source>
        <strain evidence="1">CB1-14</strain>
    </source>
</reference>
<accession>A0AAU8BK22</accession>
<proteinExistence type="predicted"/>
<dbReference type="EMBL" id="CP115920">
    <property type="protein sequence ID" value="XCD16682.1"/>
    <property type="molecule type" value="Genomic_DNA"/>
</dbReference>
<evidence type="ECO:0008006" key="2">
    <source>
        <dbReference type="Google" id="ProtNLM"/>
    </source>
</evidence>
<organism evidence="1">
    <name type="scientific">Vibrio chaetopteri</name>
    <dbReference type="NCBI Taxonomy" id="3016528"/>
    <lineage>
        <taxon>Bacteria</taxon>
        <taxon>Pseudomonadati</taxon>
        <taxon>Pseudomonadota</taxon>
        <taxon>Gammaproteobacteria</taxon>
        <taxon>Vibrionales</taxon>
        <taxon>Vibrionaceae</taxon>
        <taxon>Vibrio</taxon>
    </lineage>
</organism>
<dbReference type="PROSITE" id="PS51257">
    <property type="entry name" value="PROKAR_LIPOPROTEIN"/>
    <property type="match status" value="1"/>
</dbReference>
<dbReference type="KEGG" id="vck:PG915_03765"/>
<protein>
    <recommendedName>
        <fullName evidence="2">Lipoprotein</fullName>
    </recommendedName>
</protein>